<dbReference type="AlphaFoldDB" id="A0A5C4S5V9"/>
<dbReference type="PROSITE" id="PS51273">
    <property type="entry name" value="GATASE_TYPE_1"/>
    <property type="match status" value="1"/>
</dbReference>
<dbReference type="PANTHER" id="PTHR43418:SF4">
    <property type="entry name" value="MULTIFUNCTIONAL TRYPTOPHAN BIOSYNTHESIS PROTEIN"/>
    <property type="match status" value="1"/>
</dbReference>
<evidence type="ECO:0000259" key="2">
    <source>
        <dbReference type="Pfam" id="PF00117"/>
    </source>
</evidence>
<evidence type="ECO:0000313" key="4">
    <source>
        <dbReference type="Proteomes" id="UP000308271"/>
    </source>
</evidence>
<keyword evidence="1" id="KW-0315">Glutamine amidotransferase</keyword>
<evidence type="ECO:0000256" key="1">
    <source>
        <dbReference type="ARBA" id="ARBA00022962"/>
    </source>
</evidence>
<dbReference type="InterPro" id="IPR017926">
    <property type="entry name" value="GATASE"/>
</dbReference>
<name>A0A5C4S5V9_CHLTI</name>
<dbReference type="Proteomes" id="UP000308271">
    <property type="component" value="Unassembled WGS sequence"/>
</dbReference>
<proteinExistence type="predicted"/>
<dbReference type="InterPro" id="IPR029062">
    <property type="entry name" value="Class_I_gatase-like"/>
</dbReference>
<accession>A0A5C4S5V9</accession>
<protein>
    <submittedName>
        <fullName evidence="3">Aminodeoxychorismate/anthranilate synthase component II</fullName>
    </submittedName>
</protein>
<evidence type="ECO:0000313" key="3">
    <source>
        <dbReference type="EMBL" id="TNJ38675.1"/>
    </source>
</evidence>
<dbReference type="Pfam" id="PF00117">
    <property type="entry name" value="GATase"/>
    <property type="match status" value="1"/>
</dbReference>
<dbReference type="InterPro" id="IPR006221">
    <property type="entry name" value="TrpG/PapA_dom"/>
</dbReference>
<dbReference type="GO" id="GO:0005829">
    <property type="term" value="C:cytosol"/>
    <property type="evidence" value="ECO:0007669"/>
    <property type="project" value="TreeGrafter"/>
</dbReference>
<dbReference type="PRINTS" id="PR00097">
    <property type="entry name" value="ANTSNTHASEII"/>
</dbReference>
<sequence length="187" mass="20301">MILVIDNYDSFTYNLVQYIGELGAEVAVYRNDELTVEQALALKPEKIVISPGPGTPADAGISIALIDVVKGKIPLLGVCLGHQAIGEALGGKVVRAGQIMHGKTSEVFHDGQGMFRNIPNPFTATRYHSLIVERETLPAALEIRAWTEDGIIMAFDSKALGLYGVQFHPESIMTSVGHDLIKNFLEL</sequence>
<dbReference type="OrthoDB" id="9786812at2"/>
<feature type="domain" description="Glutamine amidotransferase" evidence="2">
    <location>
        <begin position="3"/>
        <end position="185"/>
    </location>
</feature>
<dbReference type="InterPro" id="IPR050472">
    <property type="entry name" value="Anth_synth/Amidotransfase"/>
</dbReference>
<gene>
    <name evidence="3" type="ORF">FGF66_07990</name>
</gene>
<dbReference type="PANTHER" id="PTHR43418">
    <property type="entry name" value="MULTIFUNCTIONAL TRYPTOPHAN BIOSYNTHESIS PROTEIN-RELATED"/>
    <property type="match status" value="1"/>
</dbReference>
<dbReference type="GO" id="GO:0000162">
    <property type="term" value="P:L-tryptophan biosynthetic process"/>
    <property type="evidence" value="ECO:0007669"/>
    <property type="project" value="TreeGrafter"/>
</dbReference>
<dbReference type="PRINTS" id="PR00099">
    <property type="entry name" value="CPSGATASE"/>
</dbReference>
<dbReference type="EMBL" id="VDCH01000015">
    <property type="protein sequence ID" value="TNJ38675.1"/>
    <property type="molecule type" value="Genomic_DNA"/>
</dbReference>
<reference evidence="3 4" key="1">
    <citation type="submission" date="2019-05" db="EMBL/GenBank/DDBJ databases">
        <title>Draft Whole-Genome sequence of the green sulfur bacterium Chlorobaculum thiosulfatiphilum DSM 249.</title>
        <authorList>
            <person name="Meyer T.E."/>
            <person name="Kyndt J.A."/>
        </authorList>
    </citation>
    <scope>NUCLEOTIDE SEQUENCE [LARGE SCALE GENOMIC DNA]</scope>
    <source>
        <strain evidence="3 4">DSM 249</strain>
    </source>
</reference>
<dbReference type="NCBIfam" id="TIGR00566">
    <property type="entry name" value="trpG_papA"/>
    <property type="match status" value="1"/>
</dbReference>
<dbReference type="PRINTS" id="PR00096">
    <property type="entry name" value="GATASE"/>
</dbReference>
<dbReference type="GO" id="GO:0004049">
    <property type="term" value="F:anthranilate synthase activity"/>
    <property type="evidence" value="ECO:0007669"/>
    <property type="project" value="TreeGrafter"/>
</dbReference>
<keyword evidence="4" id="KW-1185">Reference proteome</keyword>
<dbReference type="SUPFAM" id="SSF52317">
    <property type="entry name" value="Class I glutamine amidotransferase-like"/>
    <property type="match status" value="1"/>
</dbReference>
<dbReference type="CDD" id="cd01743">
    <property type="entry name" value="GATase1_Anthranilate_Synthase"/>
    <property type="match status" value="1"/>
</dbReference>
<comment type="caution">
    <text evidence="3">The sequence shown here is derived from an EMBL/GenBank/DDBJ whole genome shotgun (WGS) entry which is preliminary data.</text>
</comment>
<dbReference type="Gene3D" id="3.40.50.880">
    <property type="match status" value="1"/>
</dbReference>
<dbReference type="FunFam" id="3.40.50.880:FF:000003">
    <property type="entry name" value="Anthranilate synthase component II"/>
    <property type="match status" value="1"/>
</dbReference>
<dbReference type="RefSeq" id="WP_139457132.1">
    <property type="nucleotide sequence ID" value="NZ_VDCH01000015.1"/>
</dbReference>
<organism evidence="3 4">
    <name type="scientific">Chlorobaculum thiosulfatiphilum</name>
    <name type="common">Chlorobium limicola f.sp. thiosulfatophilum</name>
    <dbReference type="NCBI Taxonomy" id="115852"/>
    <lineage>
        <taxon>Bacteria</taxon>
        <taxon>Pseudomonadati</taxon>
        <taxon>Chlorobiota</taxon>
        <taxon>Chlorobiia</taxon>
        <taxon>Chlorobiales</taxon>
        <taxon>Chlorobiaceae</taxon>
        <taxon>Chlorobaculum</taxon>
    </lineage>
</organism>